<evidence type="ECO:0000313" key="1">
    <source>
        <dbReference type="EMBL" id="MBG6091641.1"/>
    </source>
</evidence>
<name>A0A931GQE2_9ACTN</name>
<dbReference type="Pfam" id="PF14078">
    <property type="entry name" value="DUF4259"/>
    <property type="match status" value="1"/>
</dbReference>
<proteinExistence type="predicted"/>
<comment type="caution">
    <text evidence="1">The sequence shown here is derived from an EMBL/GenBank/DDBJ whole genome shotgun (WGS) entry which is preliminary data.</text>
</comment>
<evidence type="ECO:0000313" key="2">
    <source>
        <dbReference type="Proteomes" id="UP000614047"/>
    </source>
</evidence>
<gene>
    <name evidence="1" type="ORF">IW256_005754</name>
</gene>
<dbReference type="AlphaFoldDB" id="A0A931GQE2"/>
<protein>
    <submittedName>
        <fullName evidence="1">Uncharacterized protein</fullName>
    </submittedName>
</protein>
<sequence length="112" mass="11914">METLERPVLVESALLAALEQGYSAPSRIFDQAVAAAAIVASQCPGGSPVDSVYGPEEVIPDVHGLKMVELAIRVIVQALSEHSSVSRLWGESSSLREWEGTLGELLSVLRNA</sequence>
<organism evidence="1 2">
    <name type="scientific">Actinomadura viridis</name>
    <dbReference type="NCBI Taxonomy" id="58110"/>
    <lineage>
        <taxon>Bacteria</taxon>
        <taxon>Bacillati</taxon>
        <taxon>Actinomycetota</taxon>
        <taxon>Actinomycetes</taxon>
        <taxon>Streptosporangiales</taxon>
        <taxon>Thermomonosporaceae</taxon>
        <taxon>Actinomadura</taxon>
    </lineage>
</organism>
<accession>A0A931GQE2</accession>
<keyword evidence="2" id="KW-1185">Reference proteome</keyword>
<dbReference type="InterPro" id="IPR025355">
    <property type="entry name" value="DUF4259"/>
</dbReference>
<dbReference type="Proteomes" id="UP000614047">
    <property type="component" value="Unassembled WGS sequence"/>
</dbReference>
<reference evidence="1" key="1">
    <citation type="submission" date="2020-11" db="EMBL/GenBank/DDBJ databases">
        <title>Sequencing the genomes of 1000 actinobacteria strains.</title>
        <authorList>
            <person name="Klenk H.-P."/>
        </authorList>
    </citation>
    <scope>NUCLEOTIDE SEQUENCE</scope>
    <source>
        <strain evidence="1">DSM 43175</strain>
    </source>
</reference>
<dbReference type="EMBL" id="JADOUA010000001">
    <property type="protein sequence ID" value="MBG6091641.1"/>
    <property type="molecule type" value="Genomic_DNA"/>
</dbReference>